<evidence type="ECO:0000313" key="2">
    <source>
        <dbReference type="EMBL" id="MDR6242874.1"/>
    </source>
</evidence>
<comment type="caution">
    <text evidence="2">The sequence shown here is derived from an EMBL/GenBank/DDBJ whole genome shotgun (WGS) entry which is preliminary data.</text>
</comment>
<evidence type="ECO:0000313" key="3">
    <source>
        <dbReference type="Proteomes" id="UP001185028"/>
    </source>
</evidence>
<feature type="transmembrane region" description="Helical" evidence="1">
    <location>
        <begin position="66"/>
        <end position="90"/>
    </location>
</feature>
<dbReference type="Proteomes" id="UP001185028">
    <property type="component" value="Unassembled WGS sequence"/>
</dbReference>
<gene>
    <name evidence="2" type="ORF">JOC58_000758</name>
</gene>
<evidence type="ECO:0000256" key="1">
    <source>
        <dbReference type="SAM" id="Phobius"/>
    </source>
</evidence>
<accession>A0ABU1IUD4</accession>
<keyword evidence="1" id="KW-1133">Transmembrane helix</keyword>
<feature type="transmembrane region" description="Helical" evidence="1">
    <location>
        <begin position="12"/>
        <end position="31"/>
    </location>
</feature>
<keyword evidence="1" id="KW-0472">Membrane</keyword>
<dbReference type="EMBL" id="JAVDQH010000002">
    <property type="protein sequence ID" value="MDR6242874.1"/>
    <property type="molecule type" value="Genomic_DNA"/>
</dbReference>
<reference evidence="2 3" key="1">
    <citation type="submission" date="2023-07" db="EMBL/GenBank/DDBJ databases">
        <title>Genomic Encyclopedia of Type Strains, Phase IV (KMG-IV): sequencing the most valuable type-strain genomes for metagenomic binning, comparative biology and taxonomic classification.</title>
        <authorList>
            <person name="Goeker M."/>
        </authorList>
    </citation>
    <scope>NUCLEOTIDE SEQUENCE [LARGE SCALE GENOMIC DNA]</scope>
    <source>
        <strain evidence="2 3">DSM 22170</strain>
    </source>
</reference>
<keyword evidence="1" id="KW-0812">Transmembrane</keyword>
<sequence>MLHPIHPLVYAGLSAGLVLYLLGLLLAYFLARPRFLRFLPGLLGLVASLVLLYMDVYTKQGVWQGIAAFSLALIAMCLIGLVLLMFQLFYQLSRERSGGN</sequence>
<dbReference type="RefSeq" id="WP_188774347.1">
    <property type="nucleotide sequence ID" value="NZ_BMMB01000002.1"/>
</dbReference>
<feature type="transmembrane region" description="Helical" evidence="1">
    <location>
        <begin position="38"/>
        <end position="54"/>
    </location>
</feature>
<organism evidence="2 3">
    <name type="scientific">Paenibacillus hunanensis</name>
    <dbReference type="NCBI Taxonomy" id="539262"/>
    <lineage>
        <taxon>Bacteria</taxon>
        <taxon>Bacillati</taxon>
        <taxon>Bacillota</taxon>
        <taxon>Bacilli</taxon>
        <taxon>Bacillales</taxon>
        <taxon>Paenibacillaceae</taxon>
        <taxon>Paenibacillus</taxon>
    </lineage>
</organism>
<keyword evidence="3" id="KW-1185">Reference proteome</keyword>
<proteinExistence type="predicted"/>
<name>A0ABU1IUD4_9BACL</name>
<protein>
    <submittedName>
        <fullName evidence="2">Membrane protein</fullName>
    </submittedName>
</protein>